<dbReference type="Proteomes" id="UP000248349">
    <property type="component" value="Unassembled WGS sequence"/>
</dbReference>
<dbReference type="SUPFAM" id="SSF54236">
    <property type="entry name" value="Ubiquitin-like"/>
    <property type="match status" value="1"/>
</dbReference>
<evidence type="ECO:0000313" key="4">
    <source>
        <dbReference type="Proteomes" id="UP000248349"/>
    </source>
</evidence>
<keyword evidence="4" id="KW-1185">Reference proteome</keyword>
<evidence type="ECO:0000313" key="3">
    <source>
        <dbReference type="EMBL" id="PYH40926.1"/>
    </source>
</evidence>
<dbReference type="InterPro" id="IPR000626">
    <property type="entry name" value="Ubiquitin-like_dom"/>
</dbReference>
<protein>
    <recommendedName>
        <fullName evidence="2">Ubiquitin-like domain-containing protein</fullName>
    </recommendedName>
</protein>
<dbReference type="GeneID" id="37074191"/>
<feature type="compositionally biased region" description="Polar residues" evidence="1">
    <location>
        <begin position="76"/>
        <end position="89"/>
    </location>
</feature>
<dbReference type="SMART" id="SM00213">
    <property type="entry name" value="UBQ"/>
    <property type="match status" value="1"/>
</dbReference>
<dbReference type="PROSITE" id="PS50053">
    <property type="entry name" value="UBIQUITIN_2"/>
    <property type="match status" value="1"/>
</dbReference>
<feature type="domain" description="Ubiquitin-like" evidence="2">
    <location>
        <begin position="312"/>
        <end position="384"/>
    </location>
</feature>
<sequence>MRSFFNKPSWASRGDETQDVQFYRHASQVYNDIISTNQDMRRAHQNQGTTSRKRHIPNENHGPDTLPSRVCKTHGRSSSCQTPSESTASDCDLAQRGENTSSSQVPHPALRAAEGTDLHAIDRPMHSIVVKSQDKFVASDTLAAGCPSKSNRACIDVSQSTNTLSPTEPPLTPSKQLIPSEEPFVQILITSTIYNTRPLIVRRRLHQPLRDVRLAWLDRQGLPKELENSIYLTWKGKRLFDVTTCRSLGFGCKSQYLSRPNAYAVLQDDSKDLQIHIEATTGKSLDLDIGQSLSPAKLDQTADFTVVEQQFSKIVLMSPGLKDLRLRVNLQMHVSKLICLFRDARQIPPEHEVHLVFDGERLESGCTLAEYNLADDDLLDVIVK</sequence>
<evidence type="ECO:0000256" key="1">
    <source>
        <dbReference type="SAM" id="MobiDB-lite"/>
    </source>
</evidence>
<dbReference type="InterPro" id="IPR029071">
    <property type="entry name" value="Ubiquitin-like_domsf"/>
</dbReference>
<dbReference type="EMBL" id="KZ821273">
    <property type="protein sequence ID" value="PYH40926.1"/>
    <property type="molecule type" value="Genomic_DNA"/>
</dbReference>
<dbReference type="AlphaFoldDB" id="A0A318Z1N0"/>
<dbReference type="RefSeq" id="XP_025426908.1">
    <property type="nucleotide sequence ID" value="XM_025572963.1"/>
</dbReference>
<dbReference type="OrthoDB" id="3365399at2759"/>
<feature type="region of interest" description="Disordered" evidence="1">
    <location>
        <begin position="34"/>
        <end position="91"/>
    </location>
</feature>
<name>A0A318Z1N0_9EURO</name>
<organism evidence="3 4">
    <name type="scientific">Aspergillus saccharolyticus JOP 1030-1</name>
    <dbReference type="NCBI Taxonomy" id="1450539"/>
    <lineage>
        <taxon>Eukaryota</taxon>
        <taxon>Fungi</taxon>
        <taxon>Dikarya</taxon>
        <taxon>Ascomycota</taxon>
        <taxon>Pezizomycotina</taxon>
        <taxon>Eurotiomycetes</taxon>
        <taxon>Eurotiomycetidae</taxon>
        <taxon>Eurotiales</taxon>
        <taxon>Aspergillaceae</taxon>
        <taxon>Aspergillus</taxon>
        <taxon>Aspergillus subgen. Circumdati</taxon>
    </lineage>
</organism>
<reference evidence="3 4" key="1">
    <citation type="submission" date="2016-12" db="EMBL/GenBank/DDBJ databases">
        <title>The genomes of Aspergillus section Nigri reveals drivers in fungal speciation.</title>
        <authorList>
            <consortium name="DOE Joint Genome Institute"/>
            <person name="Vesth T.C."/>
            <person name="Nybo J."/>
            <person name="Theobald S."/>
            <person name="Brandl J."/>
            <person name="Frisvad J.C."/>
            <person name="Nielsen K.F."/>
            <person name="Lyhne E.K."/>
            <person name="Kogle M.E."/>
            <person name="Kuo A."/>
            <person name="Riley R."/>
            <person name="Clum A."/>
            <person name="Nolan M."/>
            <person name="Lipzen A."/>
            <person name="Salamov A."/>
            <person name="Henrissat B."/>
            <person name="Wiebenga A."/>
            <person name="De Vries R.P."/>
            <person name="Grigoriev I.V."/>
            <person name="Mortensen U.H."/>
            <person name="Andersen M.R."/>
            <person name="Baker S.E."/>
        </authorList>
    </citation>
    <scope>NUCLEOTIDE SEQUENCE [LARGE SCALE GENOMIC DNA]</scope>
    <source>
        <strain evidence="3 4">JOP 1030-1</strain>
    </source>
</reference>
<accession>A0A318Z1N0</accession>
<evidence type="ECO:0000259" key="2">
    <source>
        <dbReference type="PROSITE" id="PS50053"/>
    </source>
</evidence>
<proteinExistence type="predicted"/>
<dbReference type="Gene3D" id="3.10.20.90">
    <property type="entry name" value="Phosphatidylinositol 3-kinase Catalytic Subunit, Chain A, domain 1"/>
    <property type="match status" value="1"/>
</dbReference>
<dbReference type="Pfam" id="PF11976">
    <property type="entry name" value="Rad60-SLD"/>
    <property type="match status" value="1"/>
</dbReference>
<dbReference type="InterPro" id="IPR022617">
    <property type="entry name" value="Rad60/SUMO-like_dom"/>
</dbReference>
<gene>
    <name evidence="3" type="ORF">BP01DRAFT_328877</name>
</gene>